<comment type="caution">
    <text evidence="1">The sequence shown here is derived from an EMBL/GenBank/DDBJ whole genome shotgun (WGS) entry which is preliminary data.</text>
</comment>
<protein>
    <submittedName>
        <fullName evidence="1">Uncharacterized protein</fullName>
    </submittedName>
</protein>
<sequence length="219" mass="24270">TFLVPFGRQLYSPVECYPSQSRGELVLQVTWAASFTLIDGVTLQVEAVELPDAHPERFLKMTTSHVTPAGTTEFDVELPIGNQISDIVLWGTTIPALDVATRTISNIQIRKNNSEYMYSRSNFETLHNMSGRLRAAPGYYGSHTHQMAAAAFAQYDHVTYPSPANHILANHLLIPFDVRRDGVHILRTDDANDLNVRIKPDVAAAIRVIPCEVVAVGSR</sequence>
<accession>X1ICZ8</accession>
<proteinExistence type="predicted"/>
<feature type="non-terminal residue" evidence="1">
    <location>
        <position position="1"/>
    </location>
</feature>
<gene>
    <name evidence="1" type="ORF">S03H2_46461</name>
</gene>
<dbReference type="EMBL" id="BARU01029172">
    <property type="protein sequence ID" value="GAH63969.1"/>
    <property type="molecule type" value="Genomic_DNA"/>
</dbReference>
<dbReference type="AlphaFoldDB" id="X1ICZ8"/>
<name>X1ICZ8_9ZZZZ</name>
<evidence type="ECO:0000313" key="1">
    <source>
        <dbReference type="EMBL" id="GAH63969.1"/>
    </source>
</evidence>
<reference evidence="1" key="1">
    <citation type="journal article" date="2014" name="Front. Microbiol.">
        <title>High frequency of phylogenetically diverse reductive dehalogenase-homologous genes in deep subseafloor sedimentary metagenomes.</title>
        <authorList>
            <person name="Kawai M."/>
            <person name="Futagami T."/>
            <person name="Toyoda A."/>
            <person name="Takaki Y."/>
            <person name="Nishi S."/>
            <person name="Hori S."/>
            <person name="Arai W."/>
            <person name="Tsubouchi T."/>
            <person name="Morono Y."/>
            <person name="Uchiyama I."/>
            <person name="Ito T."/>
            <person name="Fujiyama A."/>
            <person name="Inagaki F."/>
            <person name="Takami H."/>
        </authorList>
    </citation>
    <scope>NUCLEOTIDE SEQUENCE</scope>
    <source>
        <strain evidence="1">Expedition CK06-06</strain>
    </source>
</reference>
<organism evidence="1">
    <name type="scientific">marine sediment metagenome</name>
    <dbReference type="NCBI Taxonomy" id="412755"/>
    <lineage>
        <taxon>unclassified sequences</taxon>
        <taxon>metagenomes</taxon>
        <taxon>ecological metagenomes</taxon>
    </lineage>
</organism>